<proteinExistence type="predicted"/>
<protein>
    <submittedName>
        <fullName evidence="2">Uncharacterized protein</fullName>
    </submittedName>
</protein>
<evidence type="ECO:0000256" key="1">
    <source>
        <dbReference type="SAM" id="Phobius"/>
    </source>
</evidence>
<dbReference type="Proteomes" id="UP000324800">
    <property type="component" value="Unassembled WGS sequence"/>
</dbReference>
<comment type="caution">
    <text evidence="2">The sequence shown here is derived from an EMBL/GenBank/DDBJ whole genome shotgun (WGS) entry which is preliminary data.</text>
</comment>
<sequence length="177" mass="20641">MNFWNSFLLLMLSTTFRLLIEIFLMKIHLSCFIISFNIGMLKRIWDKNNFKFIIRLILQIEKDTSQAAYNFNRGSAAVTLAKFVDRTLETAEVFNLQLRAFHIPGVTNRISDSISRLATSVSYSLHQEVFEQALRLLKIRPSIDMFANRKNRKLKRFANLILDSQAMGQDCLSLTWK</sequence>
<gene>
    <name evidence="2" type="ORF">EZS28_031502</name>
</gene>
<keyword evidence="1" id="KW-0812">Transmembrane</keyword>
<keyword evidence="1" id="KW-0472">Membrane</keyword>
<dbReference type="InterPro" id="IPR052055">
    <property type="entry name" value="Hepadnavirus_pol/RT"/>
</dbReference>
<evidence type="ECO:0000313" key="3">
    <source>
        <dbReference type="Proteomes" id="UP000324800"/>
    </source>
</evidence>
<name>A0A5J4US01_9EUKA</name>
<evidence type="ECO:0000313" key="2">
    <source>
        <dbReference type="EMBL" id="KAA6372974.1"/>
    </source>
</evidence>
<dbReference type="PANTHER" id="PTHR33050:SF7">
    <property type="entry name" value="RIBONUCLEASE H"/>
    <property type="match status" value="1"/>
</dbReference>
<dbReference type="EMBL" id="SNRW01013124">
    <property type="protein sequence ID" value="KAA6372974.1"/>
    <property type="molecule type" value="Genomic_DNA"/>
</dbReference>
<dbReference type="OrthoDB" id="6083831at2759"/>
<dbReference type="PANTHER" id="PTHR33050">
    <property type="entry name" value="REVERSE TRANSCRIPTASE DOMAIN-CONTAINING PROTEIN"/>
    <property type="match status" value="1"/>
</dbReference>
<keyword evidence="1" id="KW-1133">Transmembrane helix</keyword>
<reference evidence="2 3" key="1">
    <citation type="submission" date="2019-03" db="EMBL/GenBank/DDBJ databases">
        <title>Single cell metagenomics reveals metabolic interactions within the superorganism composed of flagellate Streblomastix strix and complex community of Bacteroidetes bacteria on its surface.</title>
        <authorList>
            <person name="Treitli S.C."/>
            <person name="Kolisko M."/>
            <person name="Husnik F."/>
            <person name="Keeling P."/>
            <person name="Hampl V."/>
        </authorList>
    </citation>
    <scope>NUCLEOTIDE SEQUENCE [LARGE SCALE GENOMIC DNA]</scope>
    <source>
        <strain evidence="2">ST1C</strain>
    </source>
</reference>
<dbReference type="AlphaFoldDB" id="A0A5J4US01"/>
<organism evidence="2 3">
    <name type="scientific">Streblomastix strix</name>
    <dbReference type="NCBI Taxonomy" id="222440"/>
    <lineage>
        <taxon>Eukaryota</taxon>
        <taxon>Metamonada</taxon>
        <taxon>Preaxostyla</taxon>
        <taxon>Oxymonadida</taxon>
        <taxon>Streblomastigidae</taxon>
        <taxon>Streblomastix</taxon>
    </lineage>
</organism>
<accession>A0A5J4US01</accession>
<feature type="transmembrane region" description="Helical" evidence="1">
    <location>
        <begin position="20"/>
        <end position="41"/>
    </location>
</feature>